<name>A0A0D7EIW0_RHOPL</name>
<proteinExistence type="inferred from homology"/>
<dbReference type="InterPro" id="IPR042099">
    <property type="entry name" value="ANL_N_sf"/>
</dbReference>
<evidence type="ECO:0000313" key="6">
    <source>
        <dbReference type="Proteomes" id="UP000032515"/>
    </source>
</evidence>
<dbReference type="AlphaFoldDB" id="A0A0D7EIW0"/>
<keyword evidence="2" id="KW-0436">Ligase</keyword>
<feature type="domain" description="AMP-binding enzyme C-terminal" evidence="4">
    <location>
        <begin position="426"/>
        <end position="500"/>
    </location>
</feature>
<dbReference type="PROSITE" id="PS00455">
    <property type="entry name" value="AMP_BINDING"/>
    <property type="match status" value="1"/>
</dbReference>
<accession>A0A0D7EIW0</accession>
<dbReference type="PATRIC" id="fig|1076.23.peg.3612"/>
<evidence type="ECO:0000256" key="2">
    <source>
        <dbReference type="ARBA" id="ARBA00022598"/>
    </source>
</evidence>
<dbReference type="InterPro" id="IPR025110">
    <property type="entry name" value="AMP-bd_C"/>
</dbReference>
<dbReference type="Proteomes" id="UP000032515">
    <property type="component" value="Unassembled WGS sequence"/>
</dbReference>
<dbReference type="InterPro" id="IPR045851">
    <property type="entry name" value="AMP-bd_C_sf"/>
</dbReference>
<dbReference type="EMBL" id="JXXE01000338">
    <property type="protein sequence ID" value="KIZ40759.1"/>
    <property type="molecule type" value="Genomic_DNA"/>
</dbReference>
<gene>
    <name evidence="5" type="ORF">OO17_16840</name>
</gene>
<evidence type="ECO:0000259" key="3">
    <source>
        <dbReference type="Pfam" id="PF00501"/>
    </source>
</evidence>
<dbReference type="Pfam" id="PF00501">
    <property type="entry name" value="AMP-binding"/>
    <property type="match status" value="1"/>
</dbReference>
<dbReference type="PANTHER" id="PTHR43201:SF5">
    <property type="entry name" value="MEDIUM-CHAIN ACYL-COA LIGASE ACSF2, MITOCHONDRIAL"/>
    <property type="match status" value="1"/>
</dbReference>
<dbReference type="InterPro" id="IPR000873">
    <property type="entry name" value="AMP-dep_synth/lig_dom"/>
</dbReference>
<organism evidence="5 6">
    <name type="scientific">Rhodopseudomonas palustris</name>
    <dbReference type="NCBI Taxonomy" id="1076"/>
    <lineage>
        <taxon>Bacteria</taxon>
        <taxon>Pseudomonadati</taxon>
        <taxon>Pseudomonadota</taxon>
        <taxon>Alphaproteobacteria</taxon>
        <taxon>Hyphomicrobiales</taxon>
        <taxon>Nitrobacteraceae</taxon>
        <taxon>Rhodopseudomonas</taxon>
    </lineage>
</organism>
<dbReference type="InterPro" id="IPR020845">
    <property type="entry name" value="AMP-binding_CS"/>
</dbReference>
<evidence type="ECO:0000256" key="1">
    <source>
        <dbReference type="ARBA" id="ARBA00006432"/>
    </source>
</evidence>
<dbReference type="Gene3D" id="3.40.50.12780">
    <property type="entry name" value="N-terminal domain of ligase-like"/>
    <property type="match status" value="1"/>
</dbReference>
<dbReference type="GO" id="GO:0031956">
    <property type="term" value="F:medium-chain fatty acid-CoA ligase activity"/>
    <property type="evidence" value="ECO:0007669"/>
    <property type="project" value="TreeGrafter"/>
</dbReference>
<dbReference type="Gene3D" id="3.30.300.30">
    <property type="match status" value="1"/>
</dbReference>
<evidence type="ECO:0000259" key="4">
    <source>
        <dbReference type="Pfam" id="PF13193"/>
    </source>
</evidence>
<reference evidence="5 6" key="1">
    <citation type="submission" date="2014-11" db="EMBL/GenBank/DDBJ databases">
        <title>Genomics and ecophysiology of heterotrophic nitrogen fixing bacteria isolated from estuarine surface water.</title>
        <authorList>
            <person name="Bentzon-Tilia M."/>
            <person name="Severin I."/>
            <person name="Hansen L.H."/>
            <person name="Riemann L."/>
        </authorList>
    </citation>
    <scope>NUCLEOTIDE SEQUENCE [LARGE SCALE GENOMIC DNA]</scope>
    <source>
        <strain evidence="5 6">BAL398</strain>
    </source>
</reference>
<protein>
    <recommendedName>
        <fullName evidence="7">AMP-dependent synthetase and ligase</fullName>
    </recommendedName>
</protein>
<evidence type="ECO:0008006" key="7">
    <source>
        <dbReference type="Google" id="ProtNLM"/>
    </source>
</evidence>
<dbReference type="PANTHER" id="PTHR43201">
    <property type="entry name" value="ACYL-COA SYNTHETASE"/>
    <property type="match status" value="1"/>
</dbReference>
<dbReference type="Pfam" id="PF13193">
    <property type="entry name" value="AMP-binding_C"/>
    <property type="match status" value="1"/>
</dbReference>
<sequence length="516" mass="54776">MFNGGSAQRLLASMPPRLAGLVERQAETAPDRPALISGDRVVTYSEFWQAIGRAKALLTAAGVVGGDRVMIVNENSIAAVTFIFAASDLDAWASPINARMSSREIDACIAYCGCRIVVYTIGDSQAASDHAARVQARPHDDPVFGKVAFGPTDTDARPEPVHAEKDRQTAVLLFSSGTTGAPKGVMLSHQAIMYMGGNMAELRNITASDVFYNITPVSHVIGLGAMLTTAIWAGGTSELVAQFSAANFVAALTADRITYVMGVPTIFARLLEYARTNSASLRSSRLRFIAVGGMPLDLTLKAQIEDAFGLELGNSYGMTEIAPVTRSRGATIGRSVGVVQPGIELRIVGDDGNDAAIGQKGEIWVKGPNLMLGYYRNEAANNDVRRADGFISTGDIGSMDRDGNLSLVGRTKDVIIHSGFNVYPVEVEAVLSQVPGVALVAVIGRSVDGNEEVIAYVQPAAGRQLDIAELDAWAKANLTAYKRPKEVILTSQLPIGPTGKILKAQLKADLVKAVKD</sequence>
<dbReference type="GO" id="GO:0006631">
    <property type="term" value="P:fatty acid metabolic process"/>
    <property type="evidence" value="ECO:0007669"/>
    <property type="project" value="TreeGrafter"/>
</dbReference>
<feature type="domain" description="AMP-dependent synthetase/ligase" evidence="3">
    <location>
        <begin position="23"/>
        <end position="375"/>
    </location>
</feature>
<comment type="caution">
    <text evidence="5">The sequence shown here is derived from an EMBL/GenBank/DDBJ whole genome shotgun (WGS) entry which is preliminary data.</text>
</comment>
<dbReference type="SUPFAM" id="SSF56801">
    <property type="entry name" value="Acetyl-CoA synthetase-like"/>
    <property type="match status" value="1"/>
</dbReference>
<evidence type="ECO:0000313" key="5">
    <source>
        <dbReference type="EMBL" id="KIZ40759.1"/>
    </source>
</evidence>
<comment type="similarity">
    <text evidence="1">Belongs to the ATP-dependent AMP-binding enzyme family.</text>
</comment>